<evidence type="ECO:0000313" key="1">
    <source>
        <dbReference type="EMBL" id="DAF97893.1"/>
    </source>
</evidence>
<dbReference type="EMBL" id="BK016136">
    <property type="protein sequence ID" value="DAF97893.1"/>
    <property type="molecule type" value="Genomic_DNA"/>
</dbReference>
<organism evidence="1">
    <name type="scientific">Myoviridae sp. ctYA416</name>
    <dbReference type="NCBI Taxonomy" id="2825125"/>
    <lineage>
        <taxon>Viruses</taxon>
        <taxon>Duplodnaviria</taxon>
        <taxon>Heunggongvirae</taxon>
        <taxon>Uroviricota</taxon>
        <taxon>Caudoviricetes</taxon>
    </lineage>
</organism>
<name>A0A8S5UTV4_9CAUD</name>
<protein>
    <submittedName>
        <fullName evidence="1">Uncharacterized protein</fullName>
    </submittedName>
</protein>
<proteinExistence type="predicted"/>
<sequence length="350" mass="39976">MEENIKDVHEEETIIPSGEINIEEEIEEGVELTEDDKAEIEDVFKELENVEVTVEEVRSSIKKNKNFDVKDINDEDIEVIIKAYRTIIKAGDKMVDFIADIPERTLAKFVKAAKRDGVNPLIPNAFMPYVEGLIREACTTAFIDKGKDIFDKAVDRAKNKSEMGTVLDEYVEHSYYSKVNTLTKLIESEDSNEDVKAEAKAMLDAVNDSVSLDFIFDYCEKNPTIFNINKLLKKYDHHRDSIGYTLRNAGINAIDMMALYRVLNYHHPEEAPTAMNVNKVVVTILSLINGSKTADVVRIYGVLLNAIATYKLLMDEKEPTEFYKNFLYKCELLFHTITKGIENYAPNKEF</sequence>
<accession>A0A8S5UTV4</accession>
<reference evidence="1" key="1">
    <citation type="journal article" date="2021" name="Proc. Natl. Acad. Sci. U.S.A.">
        <title>A Catalog of Tens of Thousands of Viruses from Human Metagenomes Reveals Hidden Associations with Chronic Diseases.</title>
        <authorList>
            <person name="Tisza M.J."/>
            <person name="Buck C.B."/>
        </authorList>
    </citation>
    <scope>NUCLEOTIDE SEQUENCE</scope>
    <source>
        <strain evidence="1">CtYA416</strain>
    </source>
</reference>